<dbReference type="Proteomes" id="UP001139971">
    <property type="component" value="Unassembled WGS sequence"/>
</dbReference>
<dbReference type="CDD" id="cd01994">
    <property type="entry name" value="AANH_PF0828-like"/>
    <property type="match status" value="1"/>
</dbReference>
<dbReference type="EMBL" id="JAOVZO020000015">
    <property type="protein sequence ID" value="MDC8012962.1"/>
    <property type="molecule type" value="Genomic_DNA"/>
</dbReference>
<proteinExistence type="predicted"/>
<keyword evidence="3" id="KW-1185">Reference proteome</keyword>
<name>A0A9X3YJX5_9GAMM</name>
<gene>
    <name evidence="2" type="ORF">OD750_010445</name>
</gene>
<organism evidence="2 3">
    <name type="scientific">Tahibacter soli</name>
    <dbReference type="NCBI Taxonomy" id="2983605"/>
    <lineage>
        <taxon>Bacteria</taxon>
        <taxon>Pseudomonadati</taxon>
        <taxon>Pseudomonadota</taxon>
        <taxon>Gammaproteobacteria</taxon>
        <taxon>Lysobacterales</taxon>
        <taxon>Rhodanobacteraceae</taxon>
        <taxon>Tahibacter</taxon>
    </lineage>
</organism>
<sequence>MNYAVSWSGGKDCALSMWRVWREHGPPAALVTTYEEDGSRSRAHGLAPALLAAQAAALGVPLVDVPTSLPGYAANFGAALARLRDEARVTAAVFGDIELEAHRSWFRKLCGDIGIDCLHPIWAVPREALLREFLDAGFVTRLVAVQDGRLAPALLGRTLDEALIDEFRAAGIDLAGENGEYHSIVVDGPCFARPVALAERARERRDGYWFLDLALD</sequence>
<evidence type="ECO:0000313" key="3">
    <source>
        <dbReference type="Proteomes" id="UP001139971"/>
    </source>
</evidence>
<reference evidence="2" key="1">
    <citation type="submission" date="2023-02" db="EMBL/GenBank/DDBJ databases">
        <title>Tahibacter soli sp. nov. isolated from soil.</title>
        <authorList>
            <person name="Baek J.H."/>
            <person name="Lee J.K."/>
            <person name="Choi D.G."/>
            <person name="Jeon C.O."/>
        </authorList>
    </citation>
    <scope>NUCLEOTIDE SEQUENCE</scope>
    <source>
        <strain evidence="2">BL</strain>
    </source>
</reference>
<dbReference type="EC" id="6.3.1.14" evidence="2"/>
<dbReference type="InterPro" id="IPR014729">
    <property type="entry name" value="Rossmann-like_a/b/a_fold"/>
</dbReference>
<dbReference type="AlphaFoldDB" id="A0A9X3YJX5"/>
<evidence type="ECO:0000259" key="1">
    <source>
        <dbReference type="Pfam" id="PF01902"/>
    </source>
</evidence>
<accession>A0A9X3YJX5</accession>
<comment type="caution">
    <text evidence="2">The sequence shown here is derived from an EMBL/GenBank/DDBJ whole genome shotgun (WGS) entry which is preliminary data.</text>
</comment>
<dbReference type="RefSeq" id="WP_263544654.1">
    <property type="nucleotide sequence ID" value="NZ_JAOVZO020000015.1"/>
</dbReference>
<evidence type="ECO:0000313" key="2">
    <source>
        <dbReference type="EMBL" id="MDC8012962.1"/>
    </source>
</evidence>
<dbReference type="Pfam" id="PF01902">
    <property type="entry name" value="Diphthami_syn_2"/>
    <property type="match status" value="1"/>
</dbReference>
<protein>
    <submittedName>
        <fullName evidence="2">Diphthine--ammonia ligase</fullName>
        <ecNumber evidence="2">6.3.1.14</ecNumber>
    </submittedName>
</protein>
<keyword evidence="2" id="KW-0436">Ligase</keyword>
<dbReference type="SUPFAM" id="SSF52402">
    <property type="entry name" value="Adenine nucleotide alpha hydrolases-like"/>
    <property type="match status" value="1"/>
</dbReference>
<dbReference type="InterPro" id="IPR002761">
    <property type="entry name" value="Diphthami_syn_dom"/>
</dbReference>
<dbReference type="GO" id="GO:0017178">
    <property type="term" value="F:diphthine-ammonia ligase activity"/>
    <property type="evidence" value="ECO:0007669"/>
    <property type="project" value="UniProtKB-EC"/>
</dbReference>
<feature type="domain" description="Diphthamide synthase" evidence="1">
    <location>
        <begin position="1"/>
        <end position="213"/>
    </location>
</feature>
<dbReference type="NCBIfam" id="TIGR00290">
    <property type="entry name" value="MJ0570_dom"/>
    <property type="match status" value="1"/>
</dbReference>
<dbReference type="Gene3D" id="3.40.50.620">
    <property type="entry name" value="HUPs"/>
    <property type="match status" value="1"/>
</dbReference>
<dbReference type="Gene3D" id="3.90.1490.10">
    <property type="entry name" value="putative n-type atp pyrophosphatase, domain 2"/>
    <property type="match status" value="1"/>
</dbReference>